<evidence type="ECO:0000256" key="10">
    <source>
        <dbReference type="ARBA" id="ARBA00043193"/>
    </source>
</evidence>
<protein>
    <recommendedName>
        <fullName evidence="4">ADP-ribosylhydrolase ARH3</fullName>
        <ecNumber evidence="2">3.2.1.143</ecNumber>
    </recommendedName>
    <alternativeName>
        <fullName evidence="5">ADP-ribose glycohydrolase ARH3</fullName>
    </alternativeName>
    <alternativeName>
        <fullName evidence="6">ADP-ribosylhydrolase 3</fullName>
    </alternativeName>
    <alternativeName>
        <fullName evidence="9">O-acetyl-ADP-ribose deacetylase ARH3</fullName>
    </alternativeName>
    <alternativeName>
        <fullName evidence="10">Poly(ADP-ribose) glycohydrolase ARH3</fullName>
    </alternativeName>
    <alternativeName>
        <fullName evidence="8">[Protein ADP-ribosylarginine] hydrolase-like protein 2</fullName>
    </alternativeName>
    <alternativeName>
        <fullName evidence="7">[Protein ADP-ribosylserine] hydrolase</fullName>
    </alternativeName>
</protein>
<evidence type="ECO:0000313" key="15">
    <source>
        <dbReference type="EMBL" id="CAJ1959889.1"/>
    </source>
</evidence>
<organism evidence="15 16">
    <name type="scientific">Cylindrotheca closterium</name>
    <dbReference type="NCBI Taxonomy" id="2856"/>
    <lineage>
        <taxon>Eukaryota</taxon>
        <taxon>Sar</taxon>
        <taxon>Stramenopiles</taxon>
        <taxon>Ochrophyta</taxon>
        <taxon>Bacillariophyta</taxon>
        <taxon>Bacillariophyceae</taxon>
        <taxon>Bacillariophycidae</taxon>
        <taxon>Bacillariales</taxon>
        <taxon>Bacillariaceae</taxon>
        <taxon>Cylindrotheca</taxon>
    </lineage>
</organism>
<name>A0AAD2G1Z5_9STRA</name>
<accession>A0AAD2G1Z5</accession>
<keyword evidence="13" id="KW-0812">Transmembrane</keyword>
<dbReference type="InterPro" id="IPR036705">
    <property type="entry name" value="Ribosyl_crysJ1_sf"/>
</dbReference>
<evidence type="ECO:0000256" key="4">
    <source>
        <dbReference type="ARBA" id="ARBA00041057"/>
    </source>
</evidence>
<keyword evidence="13" id="KW-1133">Transmembrane helix</keyword>
<dbReference type="GO" id="GO:0004649">
    <property type="term" value="F:poly(ADP-ribose) glycohydrolase activity"/>
    <property type="evidence" value="ECO:0007669"/>
    <property type="project" value="UniProtKB-EC"/>
</dbReference>
<evidence type="ECO:0000256" key="6">
    <source>
        <dbReference type="ARBA" id="ARBA00042471"/>
    </source>
</evidence>
<evidence type="ECO:0000313" key="16">
    <source>
        <dbReference type="Proteomes" id="UP001295423"/>
    </source>
</evidence>
<comment type="catalytic activity">
    <reaction evidence="11">
        <text>alpha-NAD(+) + H2O = ADP-D-ribose + nicotinamide + H(+)</text>
        <dbReference type="Rhea" id="RHEA:68792"/>
        <dbReference type="ChEBI" id="CHEBI:15377"/>
        <dbReference type="ChEBI" id="CHEBI:15378"/>
        <dbReference type="ChEBI" id="CHEBI:17154"/>
        <dbReference type="ChEBI" id="CHEBI:57967"/>
        <dbReference type="ChEBI" id="CHEBI:77017"/>
    </reaction>
</comment>
<evidence type="ECO:0000256" key="13">
    <source>
        <dbReference type="SAM" id="Phobius"/>
    </source>
</evidence>
<evidence type="ECO:0000256" key="1">
    <source>
        <dbReference type="ARBA" id="ARBA00010702"/>
    </source>
</evidence>
<dbReference type="InterPro" id="IPR050792">
    <property type="entry name" value="ADP-ribosylglycohydrolase"/>
</dbReference>
<evidence type="ECO:0000256" key="12">
    <source>
        <dbReference type="SAM" id="MobiDB-lite"/>
    </source>
</evidence>
<evidence type="ECO:0000256" key="7">
    <source>
        <dbReference type="ARBA" id="ARBA00042722"/>
    </source>
</evidence>
<evidence type="ECO:0000256" key="14">
    <source>
        <dbReference type="SAM" id="SignalP"/>
    </source>
</evidence>
<evidence type="ECO:0000256" key="2">
    <source>
        <dbReference type="ARBA" id="ARBA00012255"/>
    </source>
</evidence>
<keyword evidence="14" id="KW-0732">Signal</keyword>
<dbReference type="EMBL" id="CAKOGP040002025">
    <property type="protein sequence ID" value="CAJ1959889.1"/>
    <property type="molecule type" value="Genomic_DNA"/>
</dbReference>
<keyword evidence="13" id="KW-0472">Membrane</keyword>
<feature type="transmembrane region" description="Helical" evidence="13">
    <location>
        <begin position="445"/>
        <end position="462"/>
    </location>
</feature>
<feature type="signal peptide" evidence="14">
    <location>
        <begin position="1"/>
        <end position="19"/>
    </location>
</feature>
<dbReference type="Pfam" id="PF03747">
    <property type="entry name" value="ADP_ribosyl_GH"/>
    <property type="match status" value="1"/>
</dbReference>
<dbReference type="EC" id="3.2.1.143" evidence="2"/>
<dbReference type="PANTHER" id="PTHR16222">
    <property type="entry name" value="ADP-RIBOSYLGLYCOHYDROLASE"/>
    <property type="match status" value="1"/>
</dbReference>
<keyword evidence="3" id="KW-0378">Hydrolase</keyword>
<dbReference type="PANTHER" id="PTHR16222:SF24">
    <property type="entry name" value="ADP-RIBOSYLHYDROLASE ARH3"/>
    <property type="match status" value="1"/>
</dbReference>
<comment type="similarity">
    <text evidence="1">Belongs to the ADP-ribosylglycohydrolase family.</text>
</comment>
<feature type="chain" id="PRO_5042122657" description="ADP-ribosylhydrolase ARH3" evidence="14">
    <location>
        <begin position="20"/>
        <end position="491"/>
    </location>
</feature>
<comment type="caution">
    <text evidence="15">The sequence shown here is derived from an EMBL/GenBank/DDBJ whole genome shotgun (WGS) entry which is preliminary data.</text>
</comment>
<feature type="region of interest" description="Disordered" evidence="12">
    <location>
        <begin position="468"/>
        <end position="491"/>
    </location>
</feature>
<evidence type="ECO:0000256" key="5">
    <source>
        <dbReference type="ARBA" id="ARBA00042398"/>
    </source>
</evidence>
<keyword evidence="16" id="KW-1185">Reference proteome</keyword>
<evidence type="ECO:0000256" key="9">
    <source>
        <dbReference type="ARBA" id="ARBA00043187"/>
    </source>
</evidence>
<dbReference type="SUPFAM" id="SSF101478">
    <property type="entry name" value="ADP-ribosylglycohydrolase"/>
    <property type="match status" value="1"/>
</dbReference>
<dbReference type="AlphaFoldDB" id="A0AAD2G1Z5"/>
<evidence type="ECO:0000256" key="8">
    <source>
        <dbReference type="ARBA" id="ARBA00042850"/>
    </source>
</evidence>
<dbReference type="InterPro" id="IPR005502">
    <property type="entry name" value="Ribosyl_crysJ1"/>
</dbReference>
<sequence>MLTSIIFLTLFVISTGTKGTQHLSASSDAEELKDRIQGAIIGVFIGDALGVGVHWQYDLAKLEADRGFVTDYLDPLPGSYHSGTENAPGRGKLKAGQLEQQGVIDKLLLESLAENLELNQNDFFDRFEKVILRDPAMDGTRQGGSHGWTDKSVCDIYDCRIVQKRPWSDCASPRSDTPDAVVRAALIAPLYYQNPKKMAVAIQKHAKAATMDSSVQAHSVAFGSMVAAAIQGVPLTHQMRDFLYQQPGRALPYTSLLSTQDSNPDYGHFTEPDSLLWFGSIADGVKEFKKSIKPAHRGVLLYGQFCAFFASLSSAYYCTARFPNDFEDAVLCSINGGGQNTMRTSLVGALLGAKVGLSGIPPRFIDGLEESDYLISLAGRIAEAALRHNDEGDEWYWPTEIDMDFTIGSADSATSHASEEAPPVNAISDDDFVGAGGGSFEQQSAFVLVLLGVFFGIVVSFISSRISASSLSPSPTERLDGPPPQTMYDSI</sequence>
<evidence type="ECO:0000256" key="11">
    <source>
        <dbReference type="ARBA" id="ARBA00049015"/>
    </source>
</evidence>
<dbReference type="Gene3D" id="1.10.4080.10">
    <property type="entry name" value="ADP-ribosylation/Crystallin J1"/>
    <property type="match status" value="1"/>
</dbReference>
<evidence type="ECO:0000256" key="3">
    <source>
        <dbReference type="ARBA" id="ARBA00022801"/>
    </source>
</evidence>
<reference evidence="15" key="1">
    <citation type="submission" date="2023-08" db="EMBL/GenBank/DDBJ databases">
        <authorList>
            <person name="Audoor S."/>
            <person name="Bilcke G."/>
        </authorList>
    </citation>
    <scope>NUCLEOTIDE SEQUENCE</scope>
</reference>
<gene>
    <name evidence="15" type="ORF">CYCCA115_LOCUS18308</name>
</gene>
<proteinExistence type="inferred from homology"/>
<dbReference type="Proteomes" id="UP001295423">
    <property type="component" value="Unassembled WGS sequence"/>
</dbReference>